<accession>A0AAV4S6A5</accession>
<proteinExistence type="predicted"/>
<dbReference type="Proteomes" id="UP001054945">
    <property type="component" value="Unassembled WGS sequence"/>
</dbReference>
<name>A0AAV4S6A5_CAEEX</name>
<evidence type="ECO:0000313" key="3">
    <source>
        <dbReference type="Proteomes" id="UP001054945"/>
    </source>
</evidence>
<protein>
    <recommendedName>
        <fullName evidence="4">Secreted protein</fullName>
    </recommendedName>
</protein>
<reference evidence="2 3" key="1">
    <citation type="submission" date="2021-06" db="EMBL/GenBank/DDBJ databases">
        <title>Caerostris extrusa draft genome.</title>
        <authorList>
            <person name="Kono N."/>
            <person name="Arakawa K."/>
        </authorList>
    </citation>
    <scope>NUCLEOTIDE SEQUENCE [LARGE SCALE GENOMIC DNA]</scope>
</reference>
<keyword evidence="3" id="KW-1185">Reference proteome</keyword>
<organism evidence="2 3">
    <name type="scientific">Caerostris extrusa</name>
    <name type="common">Bark spider</name>
    <name type="synonym">Caerostris bankana</name>
    <dbReference type="NCBI Taxonomy" id="172846"/>
    <lineage>
        <taxon>Eukaryota</taxon>
        <taxon>Metazoa</taxon>
        <taxon>Ecdysozoa</taxon>
        <taxon>Arthropoda</taxon>
        <taxon>Chelicerata</taxon>
        <taxon>Arachnida</taxon>
        <taxon>Araneae</taxon>
        <taxon>Araneomorphae</taxon>
        <taxon>Entelegynae</taxon>
        <taxon>Araneoidea</taxon>
        <taxon>Araneidae</taxon>
        <taxon>Caerostris</taxon>
    </lineage>
</organism>
<sequence length="146" mass="16013">MYSSVTVMQLQFCFFVSLPAALSLLQKCVAVGGQMRAQIPASDSLIGERRRTKECGRRAAGILLVPSKNNEGLRESCCAFNDFAPKLRIRERLRPRCRGFLGAAPDRISSSLIHEHCSHYTYASDSCNPSQGSPLHAPRTPHPGSP</sequence>
<evidence type="ECO:0000256" key="1">
    <source>
        <dbReference type="SAM" id="SignalP"/>
    </source>
</evidence>
<feature type="chain" id="PRO_5043652151" description="Secreted protein" evidence="1">
    <location>
        <begin position="31"/>
        <end position="146"/>
    </location>
</feature>
<dbReference type="EMBL" id="BPLR01009031">
    <property type="protein sequence ID" value="GIY29170.1"/>
    <property type="molecule type" value="Genomic_DNA"/>
</dbReference>
<evidence type="ECO:0000313" key="2">
    <source>
        <dbReference type="EMBL" id="GIY29170.1"/>
    </source>
</evidence>
<dbReference type="AlphaFoldDB" id="A0AAV4S6A5"/>
<feature type="signal peptide" evidence="1">
    <location>
        <begin position="1"/>
        <end position="30"/>
    </location>
</feature>
<comment type="caution">
    <text evidence="2">The sequence shown here is derived from an EMBL/GenBank/DDBJ whole genome shotgun (WGS) entry which is preliminary data.</text>
</comment>
<evidence type="ECO:0008006" key="4">
    <source>
        <dbReference type="Google" id="ProtNLM"/>
    </source>
</evidence>
<gene>
    <name evidence="2" type="ORF">CEXT_696511</name>
</gene>
<keyword evidence="1" id="KW-0732">Signal</keyword>